<evidence type="ECO:0000313" key="1">
    <source>
        <dbReference type="EMBL" id="KRX35496.1"/>
    </source>
</evidence>
<dbReference type="EMBL" id="JYDJ01000435">
    <property type="protein sequence ID" value="KRX35496.1"/>
    <property type="molecule type" value="Genomic_DNA"/>
</dbReference>
<dbReference type="AlphaFoldDB" id="A0A0V0T930"/>
<dbReference type="GO" id="GO:0005737">
    <property type="term" value="C:cytoplasm"/>
    <property type="evidence" value="ECO:0007669"/>
    <property type="project" value="TreeGrafter"/>
</dbReference>
<evidence type="ECO:0000313" key="2">
    <source>
        <dbReference type="Proteomes" id="UP000055048"/>
    </source>
</evidence>
<dbReference type="PANTHER" id="PTHR46026:SF1">
    <property type="entry name" value="RHO-TYPE GUANINE NUCLEOTIDE EXCHANGE FACTOR, ISOFORM F"/>
    <property type="match status" value="1"/>
</dbReference>
<comment type="caution">
    <text evidence="1">The sequence shown here is derived from an EMBL/GenBank/DDBJ whole genome shotgun (WGS) entry which is preliminary data.</text>
</comment>
<proteinExistence type="predicted"/>
<gene>
    <name evidence="1" type="primary">Arhgef7</name>
    <name evidence="1" type="ORF">T05_165</name>
</gene>
<name>A0A0V0T930_9BILA</name>
<organism evidence="1 2">
    <name type="scientific">Trichinella murrelli</name>
    <dbReference type="NCBI Taxonomy" id="144512"/>
    <lineage>
        <taxon>Eukaryota</taxon>
        <taxon>Metazoa</taxon>
        <taxon>Ecdysozoa</taxon>
        <taxon>Nematoda</taxon>
        <taxon>Enoplea</taxon>
        <taxon>Dorylaimia</taxon>
        <taxon>Trichinellida</taxon>
        <taxon>Trichinellidae</taxon>
        <taxon>Trichinella</taxon>
    </lineage>
</organism>
<dbReference type="OrthoDB" id="443981at2759"/>
<protein>
    <submittedName>
        <fullName evidence="1">Rho guanine nucleotide exchange factor 7</fullName>
    </submittedName>
</protein>
<dbReference type="STRING" id="144512.A0A0V0T930"/>
<dbReference type="Proteomes" id="UP000055048">
    <property type="component" value="Unassembled WGS sequence"/>
</dbReference>
<reference evidence="1 2" key="1">
    <citation type="submission" date="2015-01" db="EMBL/GenBank/DDBJ databases">
        <title>Evolution of Trichinella species and genotypes.</title>
        <authorList>
            <person name="Korhonen P.K."/>
            <person name="Edoardo P."/>
            <person name="Giuseppe L.R."/>
            <person name="Gasser R.B."/>
        </authorList>
    </citation>
    <scope>NUCLEOTIDE SEQUENCE [LARGE SCALE GENOMIC DNA]</scope>
    <source>
        <strain evidence="1">ISS417</strain>
    </source>
</reference>
<accession>A0A0V0T930</accession>
<dbReference type="PANTHER" id="PTHR46026">
    <property type="entry name" value="RHO-TYPE GUANINE NUCLEOTIDE EXCHANGE FACTOR, ISOFORM F"/>
    <property type="match status" value="1"/>
</dbReference>
<sequence>MAYLNNVDLCVCVVDSVLDIWSRQLLKKQTSVWCLLLNFHRDSYPDRGDTQRAVSVYRDMALSCAEICKQKEIELNLLTCTIVDWEGEPMHMLGDFISAATAYSLQQGPFHECSAGKPLLHLPRESSCRRMSLVFKGDETGTLDISEKNIDYVFAACDKDIDRLIANAVTIRGM</sequence>
<keyword evidence="2" id="KW-1185">Reference proteome</keyword>
<dbReference type="GO" id="GO:0005085">
    <property type="term" value="F:guanyl-nucleotide exchange factor activity"/>
    <property type="evidence" value="ECO:0007669"/>
    <property type="project" value="TreeGrafter"/>
</dbReference>